<dbReference type="Pfam" id="PF03088">
    <property type="entry name" value="Str_synth"/>
    <property type="match status" value="1"/>
</dbReference>
<keyword evidence="2" id="KW-0597">Phosphoprotein</keyword>
<protein>
    <submittedName>
        <fullName evidence="5">Adipocyte plasma membrane-associated protein-like protein</fullName>
    </submittedName>
</protein>
<feature type="domain" description="Strictosidine synthase conserved region" evidence="4">
    <location>
        <begin position="105"/>
        <end position="188"/>
    </location>
</feature>
<organism evidence="5 6">
    <name type="scientific">Dinothrombium tinctorium</name>
    <dbReference type="NCBI Taxonomy" id="1965070"/>
    <lineage>
        <taxon>Eukaryota</taxon>
        <taxon>Metazoa</taxon>
        <taxon>Ecdysozoa</taxon>
        <taxon>Arthropoda</taxon>
        <taxon>Chelicerata</taxon>
        <taxon>Arachnida</taxon>
        <taxon>Acari</taxon>
        <taxon>Acariformes</taxon>
        <taxon>Trombidiformes</taxon>
        <taxon>Prostigmata</taxon>
        <taxon>Anystina</taxon>
        <taxon>Parasitengona</taxon>
        <taxon>Trombidioidea</taxon>
        <taxon>Trombidiidae</taxon>
        <taxon>Dinothrombium</taxon>
    </lineage>
</organism>
<dbReference type="Proteomes" id="UP000285301">
    <property type="component" value="Unassembled WGS sequence"/>
</dbReference>
<dbReference type="STRING" id="1965070.A0A443RQ04"/>
<keyword evidence="6" id="KW-1185">Reference proteome</keyword>
<gene>
    <name evidence="5" type="ORF">B4U79_13287</name>
</gene>
<dbReference type="PANTHER" id="PTHR10426:SF88">
    <property type="entry name" value="ADIPOCYTE PLASMA MEMBRANE-ASSOCIATED PROTEIN HEMOMUCIN-RELATED"/>
    <property type="match status" value="1"/>
</dbReference>
<evidence type="ECO:0000313" key="5">
    <source>
        <dbReference type="EMBL" id="RWS17337.1"/>
    </source>
</evidence>
<dbReference type="PANTHER" id="PTHR10426">
    <property type="entry name" value="STRICTOSIDINE SYNTHASE-RELATED"/>
    <property type="match status" value="1"/>
</dbReference>
<dbReference type="GO" id="GO:0012505">
    <property type="term" value="C:endomembrane system"/>
    <property type="evidence" value="ECO:0007669"/>
    <property type="project" value="TreeGrafter"/>
</dbReference>
<proteinExistence type="inferred from homology"/>
<reference evidence="5 6" key="1">
    <citation type="journal article" date="2018" name="Gigascience">
        <title>Genomes of trombidid mites reveal novel predicted allergens and laterally-transferred genes associated with secondary metabolism.</title>
        <authorList>
            <person name="Dong X."/>
            <person name="Chaisiri K."/>
            <person name="Xia D."/>
            <person name="Armstrong S.D."/>
            <person name="Fang Y."/>
            <person name="Donnelly M.J."/>
            <person name="Kadowaki T."/>
            <person name="McGarry J.W."/>
            <person name="Darby A.C."/>
            <person name="Makepeace B.L."/>
        </authorList>
    </citation>
    <scope>NUCLEOTIDE SEQUENCE [LARGE SCALE GENOMIC DNA]</scope>
    <source>
        <strain evidence="5">UoL-WK</strain>
    </source>
</reference>
<evidence type="ECO:0000256" key="3">
    <source>
        <dbReference type="ARBA" id="ARBA00023180"/>
    </source>
</evidence>
<accession>A0A443RQ04</accession>
<dbReference type="InterPro" id="IPR018119">
    <property type="entry name" value="Strictosidine_synth_cons-reg"/>
</dbReference>
<evidence type="ECO:0000313" key="6">
    <source>
        <dbReference type="Proteomes" id="UP000285301"/>
    </source>
</evidence>
<dbReference type="Gene3D" id="2.120.10.30">
    <property type="entry name" value="TolB, C-terminal domain"/>
    <property type="match status" value="1"/>
</dbReference>
<dbReference type="OrthoDB" id="6495445at2759"/>
<dbReference type="GO" id="GO:0016787">
    <property type="term" value="F:hydrolase activity"/>
    <property type="evidence" value="ECO:0007669"/>
    <property type="project" value="TreeGrafter"/>
</dbReference>
<name>A0A443RQ04_9ACAR</name>
<dbReference type="EMBL" id="NCKU01000093">
    <property type="protein sequence ID" value="RWS17337.1"/>
    <property type="molecule type" value="Genomic_DNA"/>
</dbReference>
<evidence type="ECO:0000259" key="4">
    <source>
        <dbReference type="Pfam" id="PF03088"/>
    </source>
</evidence>
<comment type="similarity">
    <text evidence="1">Belongs to the strictosidine synthase family.</text>
</comment>
<comment type="caution">
    <text evidence="5">The sequence shown here is derived from an EMBL/GenBank/DDBJ whole genome shotgun (WGS) entry which is preliminary data.</text>
</comment>
<dbReference type="SUPFAM" id="SSF63829">
    <property type="entry name" value="Calcium-dependent phosphotriesterase"/>
    <property type="match status" value="1"/>
</dbReference>
<sequence>MIYSGTIDGRIVRIDEKRNTTETIARLIEDCENNSVRSPRLFECGRPLGLKFDEKGTLYVIDAFYGLWSLENVYLYPNSEIIKNNLLSLRDVNVGCRRSMQFDDLLIDGNIIYISDVSGKWDLASNVYATIEPETNGRILKFDLKTRKVEELINNLWNPKGLEITDDKEAILICESTKRRVLKYYIRGGKTGKSEVFSDSLPGEPENIRRGATTSTETFWITFSSARTTREPSYGDYLTDYPSIRLVIARFFYAIGSLIQFVGNAFAYAPLTELGNDFITGKNPVFDLLITRNSMVAELDYQGLIVSTYHSSKNELQHLTEAREVLRDGQRFLYLGSNTNNFIAKLTIEPREIEMIDKLRFT</sequence>
<evidence type="ECO:0000256" key="2">
    <source>
        <dbReference type="ARBA" id="ARBA00022553"/>
    </source>
</evidence>
<keyword evidence="3" id="KW-0325">Glycoprotein</keyword>
<evidence type="ECO:0000256" key="1">
    <source>
        <dbReference type="ARBA" id="ARBA00009191"/>
    </source>
</evidence>
<dbReference type="InterPro" id="IPR011042">
    <property type="entry name" value="6-blade_b-propeller_TolB-like"/>
</dbReference>
<dbReference type="AlphaFoldDB" id="A0A443RQ04"/>